<dbReference type="AlphaFoldDB" id="A0A916JLZ3"/>
<dbReference type="InterPro" id="IPR051325">
    <property type="entry name" value="Nudix_hydrolase_domain"/>
</dbReference>
<dbReference type="Pfam" id="PF00293">
    <property type="entry name" value="NUDIX"/>
    <property type="match status" value="1"/>
</dbReference>
<evidence type="ECO:0000259" key="2">
    <source>
        <dbReference type="PROSITE" id="PS51462"/>
    </source>
</evidence>
<accession>A0A916JLZ3</accession>
<dbReference type="Proteomes" id="UP000683507">
    <property type="component" value="Chromosome"/>
</dbReference>
<keyword evidence="4" id="KW-1185">Reference proteome</keyword>
<feature type="domain" description="Nudix hydrolase" evidence="2">
    <location>
        <begin position="1"/>
        <end position="125"/>
    </location>
</feature>
<reference evidence="3" key="1">
    <citation type="submission" date="2021-04" db="EMBL/GenBank/DDBJ databases">
        <authorList>
            <person name="Rodrigo-Torres L."/>
            <person name="Arahal R. D."/>
            <person name="Lucena T."/>
        </authorList>
    </citation>
    <scope>NUCLEOTIDE SEQUENCE</scope>
    <source>
        <strain evidence="3">AS29M-1</strain>
    </source>
</reference>
<dbReference type="EMBL" id="OU015584">
    <property type="protein sequence ID" value="CAG5081897.1"/>
    <property type="molecule type" value="Genomic_DNA"/>
</dbReference>
<dbReference type="GO" id="GO:0004081">
    <property type="term" value="F:bis(5'-nucleosyl)-tetraphosphatase (asymmetrical) activity"/>
    <property type="evidence" value="ECO:0007669"/>
    <property type="project" value="TreeGrafter"/>
</dbReference>
<dbReference type="InterPro" id="IPR020084">
    <property type="entry name" value="NUDIX_hydrolase_CS"/>
</dbReference>
<dbReference type="PROSITE" id="PS00893">
    <property type="entry name" value="NUDIX_BOX"/>
    <property type="match status" value="1"/>
</dbReference>
<dbReference type="InterPro" id="IPR015797">
    <property type="entry name" value="NUDIX_hydrolase-like_dom_sf"/>
</dbReference>
<dbReference type="GO" id="GO:0006754">
    <property type="term" value="P:ATP biosynthetic process"/>
    <property type="evidence" value="ECO:0007669"/>
    <property type="project" value="TreeGrafter"/>
</dbReference>
<dbReference type="PANTHER" id="PTHR21340:SF0">
    <property type="entry name" value="BIS(5'-NUCLEOSYL)-TETRAPHOSPHATASE [ASYMMETRICAL]"/>
    <property type="match status" value="1"/>
</dbReference>
<name>A0A916JLZ3_9FLAO</name>
<sequence length="130" mass="15539">MKSKAKLVVYKNDELLLLRKKSKKLRYVLLGGTLEKRESPKQACLREAVEEGNVNCELKDMKYLTSTLELNDDKYMYVYYYLTSEVSRYENMEPHKFIGLEWVSAREALKHMRKSDRHVIERFLDGHFIR</sequence>
<proteinExistence type="predicted"/>
<dbReference type="KEGG" id="ptan:CRYO30217_01756"/>
<dbReference type="GO" id="GO:0006167">
    <property type="term" value="P:AMP biosynthetic process"/>
    <property type="evidence" value="ECO:0007669"/>
    <property type="project" value="TreeGrafter"/>
</dbReference>
<gene>
    <name evidence="3" type="ORF">CRYO30217_01756</name>
</gene>
<evidence type="ECO:0000313" key="4">
    <source>
        <dbReference type="Proteomes" id="UP000683507"/>
    </source>
</evidence>
<keyword evidence="1" id="KW-0378">Hydrolase</keyword>
<dbReference type="InterPro" id="IPR000086">
    <property type="entry name" value="NUDIX_hydrolase_dom"/>
</dbReference>
<dbReference type="RefSeq" id="WP_258541943.1">
    <property type="nucleotide sequence ID" value="NZ_OU015584.1"/>
</dbReference>
<dbReference type="PANTHER" id="PTHR21340">
    <property type="entry name" value="DIADENOSINE 5,5-P1,P4-TETRAPHOSPHATE PYROPHOSPHOHYDROLASE MUTT"/>
    <property type="match status" value="1"/>
</dbReference>
<dbReference type="SUPFAM" id="SSF55811">
    <property type="entry name" value="Nudix"/>
    <property type="match status" value="1"/>
</dbReference>
<organism evidence="3 4">
    <name type="scientific">Parvicella tangerina</name>
    <dbReference type="NCBI Taxonomy" id="2829795"/>
    <lineage>
        <taxon>Bacteria</taxon>
        <taxon>Pseudomonadati</taxon>
        <taxon>Bacteroidota</taxon>
        <taxon>Flavobacteriia</taxon>
        <taxon>Flavobacteriales</taxon>
        <taxon>Parvicellaceae</taxon>
        <taxon>Parvicella</taxon>
    </lineage>
</organism>
<evidence type="ECO:0000256" key="1">
    <source>
        <dbReference type="ARBA" id="ARBA00022801"/>
    </source>
</evidence>
<dbReference type="Gene3D" id="3.90.79.10">
    <property type="entry name" value="Nucleoside Triphosphate Pyrophosphohydrolase"/>
    <property type="match status" value="1"/>
</dbReference>
<dbReference type="PROSITE" id="PS51462">
    <property type="entry name" value="NUDIX"/>
    <property type="match status" value="1"/>
</dbReference>
<evidence type="ECO:0000313" key="3">
    <source>
        <dbReference type="EMBL" id="CAG5081897.1"/>
    </source>
</evidence>
<protein>
    <recommendedName>
        <fullName evidence="2">Nudix hydrolase domain-containing protein</fullName>
    </recommendedName>
</protein>